<evidence type="ECO:0000256" key="4">
    <source>
        <dbReference type="ARBA" id="ARBA00022741"/>
    </source>
</evidence>
<comment type="catalytic activity">
    <reaction evidence="7">
        <text>L-threonyl-[protein] + ATP = O-phospho-L-threonyl-[protein] + ADP + H(+)</text>
        <dbReference type="Rhea" id="RHEA:46608"/>
        <dbReference type="Rhea" id="RHEA-COMP:11060"/>
        <dbReference type="Rhea" id="RHEA-COMP:11605"/>
        <dbReference type="ChEBI" id="CHEBI:15378"/>
        <dbReference type="ChEBI" id="CHEBI:30013"/>
        <dbReference type="ChEBI" id="CHEBI:30616"/>
        <dbReference type="ChEBI" id="CHEBI:61977"/>
        <dbReference type="ChEBI" id="CHEBI:456216"/>
        <dbReference type="EC" id="2.7.11.1"/>
    </reaction>
</comment>
<evidence type="ECO:0000256" key="3">
    <source>
        <dbReference type="ARBA" id="ARBA00022679"/>
    </source>
</evidence>
<feature type="region of interest" description="Disordered" evidence="9">
    <location>
        <begin position="265"/>
        <end position="284"/>
    </location>
</feature>
<dbReference type="InterPro" id="IPR000719">
    <property type="entry name" value="Prot_kinase_dom"/>
</dbReference>
<dbReference type="PANTHER" id="PTHR43671:SF98">
    <property type="entry name" value="SERINE_THREONINE-PROTEIN KINASE NEK11"/>
    <property type="match status" value="1"/>
</dbReference>
<dbReference type="InterPro" id="IPR011009">
    <property type="entry name" value="Kinase-like_dom_sf"/>
</dbReference>
<evidence type="ECO:0000256" key="1">
    <source>
        <dbReference type="ARBA" id="ARBA00012513"/>
    </source>
</evidence>
<dbReference type="PANTHER" id="PTHR43671">
    <property type="entry name" value="SERINE/THREONINE-PROTEIN KINASE NEK"/>
    <property type="match status" value="1"/>
</dbReference>
<protein>
    <recommendedName>
        <fullName evidence="1">non-specific serine/threonine protein kinase</fullName>
        <ecNumber evidence="1">2.7.11.1</ecNumber>
    </recommendedName>
</protein>
<dbReference type="Gene3D" id="1.10.510.10">
    <property type="entry name" value="Transferase(Phosphotransferase) domain 1"/>
    <property type="match status" value="1"/>
</dbReference>
<keyword evidence="12" id="KW-1185">Reference proteome</keyword>
<proteinExistence type="predicted"/>
<dbReference type="EC" id="2.7.11.1" evidence="1"/>
<name>A0ABT1W7K2_9PROT</name>
<organism evidence="11 12">
    <name type="scientific">Endosaccharibacter trunci</name>
    <dbReference type="NCBI Taxonomy" id="2812733"/>
    <lineage>
        <taxon>Bacteria</taxon>
        <taxon>Pseudomonadati</taxon>
        <taxon>Pseudomonadota</taxon>
        <taxon>Alphaproteobacteria</taxon>
        <taxon>Acetobacterales</taxon>
        <taxon>Acetobacteraceae</taxon>
        <taxon>Endosaccharibacter</taxon>
    </lineage>
</organism>
<dbReference type="InterPro" id="IPR050660">
    <property type="entry name" value="NEK_Ser/Thr_kinase"/>
</dbReference>
<comment type="catalytic activity">
    <reaction evidence="8">
        <text>L-seryl-[protein] + ATP = O-phospho-L-seryl-[protein] + ADP + H(+)</text>
        <dbReference type="Rhea" id="RHEA:17989"/>
        <dbReference type="Rhea" id="RHEA-COMP:9863"/>
        <dbReference type="Rhea" id="RHEA-COMP:11604"/>
        <dbReference type="ChEBI" id="CHEBI:15378"/>
        <dbReference type="ChEBI" id="CHEBI:29999"/>
        <dbReference type="ChEBI" id="CHEBI:30616"/>
        <dbReference type="ChEBI" id="CHEBI:83421"/>
        <dbReference type="ChEBI" id="CHEBI:456216"/>
        <dbReference type="EC" id="2.7.11.1"/>
    </reaction>
</comment>
<keyword evidence="2" id="KW-0723">Serine/threonine-protein kinase</keyword>
<accession>A0ABT1W7K2</accession>
<evidence type="ECO:0000313" key="12">
    <source>
        <dbReference type="Proteomes" id="UP001524587"/>
    </source>
</evidence>
<keyword evidence="4" id="KW-0547">Nucleotide-binding</keyword>
<comment type="caution">
    <text evidence="11">The sequence shown here is derived from an EMBL/GenBank/DDBJ whole genome shotgun (WGS) entry which is preliminary data.</text>
</comment>
<gene>
    <name evidence="11" type="ORF">NFI95_10410</name>
</gene>
<dbReference type="SUPFAM" id="SSF56112">
    <property type="entry name" value="Protein kinase-like (PK-like)"/>
    <property type="match status" value="1"/>
</dbReference>
<evidence type="ECO:0000313" key="11">
    <source>
        <dbReference type="EMBL" id="MCQ8278864.1"/>
    </source>
</evidence>
<evidence type="ECO:0000256" key="6">
    <source>
        <dbReference type="ARBA" id="ARBA00022840"/>
    </source>
</evidence>
<feature type="domain" description="Protein kinase" evidence="10">
    <location>
        <begin position="1"/>
        <end position="276"/>
    </location>
</feature>
<dbReference type="Proteomes" id="UP001524587">
    <property type="component" value="Unassembled WGS sequence"/>
</dbReference>
<dbReference type="SMART" id="SM00220">
    <property type="entry name" value="S_TKc"/>
    <property type="match status" value="1"/>
</dbReference>
<feature type="compositionally biased region" description="Basic and acidic residues" evidence="9">
    <location>
        <begin position="272"/>
        <end position="283"/>
    </location>
</feature>
<keyword evidence="6" id="KW-0067">ATP-binding</keyword>
<sequence>MTGNGEAESGSIVIGGRFRVLPDQPREGYAGLFSCAVDHAATAIDQVGAPPLVAVRARRDAPPPANLQSYIRAFNSGLLMPVAHGMGGGAYWIVCDAPPGPSLLQAPPPQPLNEAELINSVLKPLAQALGRLHTAGLTHRAVRPANLFRSESGRILLGPGCLVPPAFDQPVLYEPPQSGVCAPHCRGPGLAADDVYALGVVLLELLLGRPLLADMTDNQIVQRKIEVGSYQTLAAAERLPPAFVSLLRAMLSDDPLGRPSISALAEQGVGAERPKAPRPESRAPRPLMLGRTPIFTARMLAQAFSRQPIEALAFLRAGTVDQWLRRALEQPMIAVRMEEALRTGRDRTYEGSDAMLLMQVIAMLDPLAPMFWHGIWIWPDAVPTMLARVLAEGADVAPFAEMLQTRALRRWSFVSGRVVSVSVEEVERRNNRTADLAPGLRLASLSYALNPLLPCLSPVLSRNWVLGAEQLLAALEAQEAVEAGSGRLLDMHMLAMLAARVGADEEPGAVPPSAEKDLPMLDLFLLARAQKYKAQKTGQVGAFPRLAGRLLPAARERLKSWPGKGRRTRRLERLERMAEAGDLPAMLLLVDQDDARALDEQALGEARRQVESLRAAHQASLDAGEVRAAAARIGGQDLGIAAGVLGLLVAVVTEFVL</sequence>
<dbReference type="PROSITE" id="PS50011">
    <property type="entry name" value="PROTEIN_KINASE_DOM"/>
    <property type="match status" value="1"/>
</dbReference>
<evidence type="ECO:0000256" key="2">
    <source>
        <dbReference type="ARBA" id="ARBA00022527"/>
    </source>
</evidence>
<evidence type="ECO:0000256" key="5">
    <source>
        <dbReference type="ARBA" id="ARBA00022777"/>
    </source>
</evidence>
<evidence type="ECO:0000256" key="9">
    <source>
        <dbReference type="SAM" id="MobiDB-lite"/>
    </source>
</evidence>
<evidence type="ECO:0000259" key="10">
    <source>
        <dbReference type="PROSITE" id="PS50011"/>
    </source>
</evidence>
<dbReference type="RefSeq" id="WP_422864344.1">
    <property type="nucleotide sequence ID" value="NZ_JAMSKV010000008.1"/>
</dbReference>
<keyword evidence="3" id="KW-0808">Transferase</keyword>
<reference evidence="11 12" key="1">
    <citation type="submission" date="2022-06" db="EMBL/GenBank/DDBJ databases">
        <title>Endosaccharibacter gen. nov., sp. nov., endophytic bacteria isolated from sugarcane.</title>
        <authorList>
            <person name="Pitiwittayakul N."/>
            <person name="Yukphan P."/>
            <person name="Charoenyingcharoen P."/>
            <person name="Tanasupawat S."/>
        </authorList>
    </citation>
    <scope>NUCLEOTIDE SEQUENCE [LARGE SCALE GENOMIC DNA]</scope>
    <source>
        <strain evidence="11 12">KSS8</strain>
    </source>
</reference>
<evidence type="ECO:0000256" key="8">
    <source>
        <dbReference type="ARBA" id="ARBA00048679"/>
    </source>
</evidence>
<evidence type="ECO:0000256" key="7">
    <source>
        <dbReference type="ARBA" id="ARBA00047899"/>
    </source>
</evidence>
<dbReference type="EMBL" id="JAMSKV010000008">
    <property type="protein sequence ID" value="MCQ8278864.1"/>
    <property type="molecule type" value="Genomic_DNA"/>
</dbReference>
<keyword evidence="5" id="KW-0418">Kinase</keyword>